<dbReference type="InterPro" id="IPR043129">
    <property type="entry name" value="ATPase_NBD"/>
</dbReference>
<evidence type="ECO:0000256" key="1">
    <source>
        <dbReference type="ARBA" id="ARBA00008748"/>
    </source>
</evidence>
<dbReference type="GO" id="GO:0006083">
    <property type="term" value="P:acetate metabolic process"/>
    <property type="evidence" value="ECO:0007669"/>
    <property type="project" value="TreeGrafter"/>
</dbReference>
<dbReference type="UniPathway" id="UPA00340">
    <property type="reaction ID" value="UER00458"/>
</dbReference>
<feature type="binding site" evidence="9">
    <location>
        <position position="377"/>
    </location>
    <ligand>
        <name>Mg(2+)</name>
        <dbReference type="ChEBI" id="CHEBI:18420"/>
    </ligand>
</feature>
<comment type="pathway">
    <text evidence="9">Metabolic intermediate biosynthesis; acetyl-CoA biosynthesis; acetyl-CoA from acetate: step 1/2.</text>
</comment>
<feature type="site" description="Transition state stabilizer" evidence="9">
    <location>
        <position position="179"/>
    </location>
</feature>
<name>A0A2T5BRS5_9RHOB</name>
<feature type="binding site" evidence="9">
    <location>
        <position position="91"/>
    </location>
    <ligand>
        <name>substrate</name>
    </ligand>
</feature>
<dbReference type="OrthoDB" id="9802453at2"/>
<comment type="function">
    <text evidence="9">Catalyzes the formation of acetyl phosphate from acetate and ATP. Can also catalyze the reverse reaction.</text>
</comment>
<gene>
    <name evidence="9" type="primary">ackA</name>
    <name evidence="11" type="ORF">C8N32_109116</name>
</gene>
<keyword evidence="7 9" id="KW-0067">ATP-binding</keyword>
<dbReference type="PROSITE" id="PS01075">
    <property type="entry name" value="ACETATE_KINASE_1"/>
    <property type="match status" value="1"/>
</dbReference>
<keyword evidence="2 9" id="KW-0963">Cytoplasm</keyword>
<evidence type="ECO:0000256" key="9">
    <source>
        <dbReference type="HAMAP-Rule" id="MF_00020"/>
    </source>
</evidence>
<sequence>MTRPVALTLNVGSSSLKFGLFDIEGPPIELGFGIVENIGTALRLKFTCNGTTITRASSERGPADHRSAVSAAFALLHSQVPSAKVVAVGHRVVHGGPAYAAPRIVSDNLLDDLSRFAPFAPLHQPHNIAGIKAAMAEFPDALQVACFDTAFHRNHPKVNDLFALPRAYYERGVRRYGFHGLSYDYVAGELRRIAPQLHAGRVVMAHLGNGASMCAMEGGRSVASTMGFTALDGLPMGTRTGQIDPGIIFYLLREEGMALDEVIELFYSKSGLLGLSDLSHDMRVLEAAGTPEAEEAIDYFVFRIRRELGALAATLGGLDAVVFCGGIGENSRLVRERVCDGMGWIGIGIDPDRNAENATVISPDHSRIQVMVIPTSEELVIARAIKRFREAPNMPEAGGKPLGQAGPDPA</sequence>
<dbReference type="SUPFAM" id="SSF53067">
    <property type="entry name" value="Actin-like ATPase domain"/>
    <property type="match status" value="2"/>
</dbReference>
<evidence type="ECO:0000256" key="8">
    <source>
        <dbReference type="ARBA" id="ARBA00022842"/>
    </source>
</evidence>
<dbReference type="Pfam" id="PF00871">
    <property type="entry name" value="Acetate_kinase"/>
    <property type="match status" value="1"/>
</dbReference>
<feature type="binding site" evidence="9">
    <location>
        <begin position="281"/>
        <end position="283"/>
    </location>
    <ligand>
        <name>ATP</name>
        <dbReference type="ChEBI" id="CHEBI:30616"/>
    </ligand>
</feature>
<comment type="catalytic activity">
    <reaction evidence="9">
        <text>acetate + ATP = acetyl phosphate + ADP</text>
        <dbReference type="Rhea" id="RHEA:11352"/>
        <dbReference type="ChEBI" id="CHEBI:22191"/>
        <dbReference type="ChEBI" id="CHEBI:30089"/>
        <dbReference type="ChEBI" id="CHEBI:30616"/>
        <dbReference type="ChEBI" id="CHEBI:456216"/>
        <dbReference type="EC" id="2.7.2.1"/>
    </reaction>
</comment>
<keyword evidence="12" id="KW-1185">Reference proteome</keyword>
<evidence type="ECO:0000256" key="4">
    <source>
        <dbReference type="ARBA" id="ARBA00022723"/>
    </source>
</evidence>
<feature type="active site" description="Proton donor/acceptor" evidence="9">
    <location>
        <position position="148"/>
    </location>
</feature>
<evidence type="ECO:0000256" key="6">
    <source>
        <dbReference type="ARBA" id="ARBA00022777"/>
    </source>
</evidence>
<dbReference type="AlphaFoldDB" id="A0A2T5BRS5"/>
<dbReference type="InterPro" id="IPR004372">
    <property type="entry name" value="Ac/propionate_kinase"/>
</dbReference>
<keyword evidence="3 9" id="KW-0808">Transferase</keyword>
<comment type="caution">
    <text evidence="11">The sequence shown here is derived from an EMBL/GenBank/DDBJ whole genome shotgun (WGS) entry which is preliminary data.</text>
</comment>
<evidence type="ECO:0000256" key="10">
    <source>
        <dbReference type="RuleBase" id="RU003835"/>
    </source>
</evidence>
<dbReference type="GO" id="GO:0008776">
    <property type="term" value="F:acetate kinase activity"/>
    <property type="evidence" value="ECO:0007669"/>
    <property type="project" value="UniProtKB-UniRule"/>
</dbReference>
<dbReference type="GO" id="GO:0000287">
    <property type="term" value="F:magnesium ion binding"/>
    <property type="evidence" value="ECO:0007669"/>
    <property type="project" value="UniProtKB-UniRule"/>
</dbReference>
<dbReference type="NCBIfam" id="TIGR00016">
    <property type="entry name" value="ackA"/>
    <property type="match status" value="1"/>
</dbReference>
<comment type="subunit">
    <text evidence="9">Homodimer.</text>
</comment>
<evidence type="ECO:0000256" key="7">
    <source>
        <dbReference type="ARBA" id="ARBA00022840"/>
    </source>
</evidence>
<accession>A0A2T5BRS5</accession>
<dbReference type="InterPro" id="IPR000890">
    <property type="entry name" value="Aliphatic_acid_kin_short-chain"/>
</dbReference>
<dbReference type="EC" id="2.7.2.1" evidence="9"/>
<feature type="site" description="Transition state stabilizer" evidence="9">
    <location>
        <position position="239"/>
    </location>
</feature>
<feature type="binding site" evidence="9">
    <location>
        <begin position="326"/>
        <end position="330"/>
    </location>
    <ligand>
        <name>ATP</name>
        <dbReference type="ChEBI" id="CHEBI:30616"/>
    </ligand>
</feature>
<dbReference type="Proteomes" id="UP000243859">
    <property type="component" value="Unassembled WGS sequence"/>
</dbReference>
<dbReference type="HAMAP" id="MF_00020">
    <property type="entry name" value="Acetate_kinase"/>
    <property type="match status" value="1"/>
</dbReference>
<dbReference type="PANTHER" id="PTHR21060">
    <property type="entry name" value="ACETATE KINASE"/>
    <property type="match status" value="1"/>
</dbReference>
<dbReference type="EMBL" id="QAAA01000009">
    <property type="protein sequence ID" value="PTN01992.1"/>
    <property type="molecule type" value="Genomic_DNA"/>
</dbReference>
<dbReference type="GO" id="GO:0005829">
    <property type="term" value="C:cytosol"/>
    <property type="evidence" value="ECO:0007669"/>
    <property type="project" value="TreeGrafter"/>
</dbReference>
<feature type="binding site" evidence="9">
    <location>
        <position position="10"/>
    </location>
    <ligand>
        <name>Mg(2+)</name>
        <dbReference type="ChEBI" id="CHEBI:18420"/>
    </ligand>
</feature>
<feature type="binding site" evidence="9">
    <location>
        <begin position="206"/>
        <end position="210"/>
    </location>
    <ligand>
        <name>ATP</name>
        <dbReference type="ChEBI" id="CHEBI:30616"/>
    </ligand>
</feature>
<comment type="cofactor">
    <cofactor evidence="9">
        <name>Mg(2+)</name>
        <dbReference type="ChEBI" id="CHEBI:18420"/>
    </cofactor>
    <cofactor evidence="9">
        <name>Mn(2+)</name>
        <dbReference type="ChEBI" id="CHEBI:29035"/>
    </cofactor>
    <text evidence="9">Mg(2+). Can also accept Mn(2+).</text>
</comment>
<evidence type="ECO:0000313" key="11">
    <source>
        <dbReference type="EMBL" id="PTN01992.1"/>
    </source>
</evidence>
<dbReference type="PIRSF" id="PIRSF000722">
    <property type="entry name" value="Acetate_prop_kin"/>
    <property type="match status" value="1"/>
</dbReference>
<dbReference type="Gene3D" id="3.30.420.40">
    <property type="match status" value="2"/>
</dbReference>
<protein>
    <recommendedName>
        <fullName evidence="9">Acetate kinase</fullName>
        <ecNumber evidence="9">2.7.2.1</ecNumber>
    </recommendedName>
    <alternativeName>
        <fullName evidence="9">Acetokinase</fullName>
    </alternativeName>
</protein>
<dbReference type="GO" id="GO:0005524">
    <property type="term" value="F:ATP binding"/>
    <property type="evidence" value="ECO:0007669"/>
    <property type="project" value="UniProtKB-KW"/>
</dbReference>
<dbReference type="PANTHER" id="PTHR21060:SF21">
    <property type="entry name" value="ACETATE KINASE"/>
    <property type="match status" value="1"/>
</dbReference>
<comment type="similarity">
    <text evidence="1 9 10">Belongs to the acetokinase family.</text>
</comment>
<evidence type="ECO:0000256" key="2">
    <source>
        <dbReference type="ARBA" id="ARBA00022490"/>
    </source>
</evidence>
<evidence type="ECO:0000256" key="3">
    <source>
        <dbReference type="ARBA" id="ARBA00022679"/>
    </source>
</evidence>
<keyword evidence="8 9" id="KW-0460">Magnesium</keyword>
<keyword evidence="5 9" id="KW-0547">Nucleotide-binding</keyword>
<feature type="binding site" evidence="9">
    <location>
        <position position="17"/>
    </location>
    <ligand>
        <name>ATP</name>
        <dbReference type="ChEBI" id="CHEBI:30616"/>
    </ligand>
</feature>
<dbReference type="PRINTS" id="PR00471">
    <property type="entry name" value="ACETATEKNASE"/>
</dbReference>
<evidence type="ECO:0000313" key="12">
    <source>
        <dbReference type="Proteomes" id="UP000243859"/>
    </source>
</evidence>
<dbReference type="GO" id="GO:0006085">
    <property type="term" value="P:acetyl-CoA biosynthetic process"/>
    <property type="evidence" value="ECO:0007669"/>
    <property type="project" value="UniProtKB-UniRule"/>
</dbReference>
<comment type="subcellular location">
    <subcellularLocation>
        <location evidence="9">Cytoplasm</location>
    </subcellularLocation>
</comment>
<organism evidence="11 12">
    <name type="scientific">Rhodovulum imhoffii</name>
    <dbReference type="NCBI Taxonomy" id="365340"/>
    <lineage>
        <taxon>Bacteria</taxon>
        <taxon>Pseudomonadati</taxon>
        <taxon>Pseudomonadota</taxon>
        <taxon>Alphaproteobacteria</taxon>
        <taxon>Rhodobacterales</taxon>
        <taxon>Paracoccaceae</taxon>
        <taxon>Rhodovulum</taxon>
    </lineage>
</organism>
<dbReference type="PROSITE" id="PS01076">
    <property type="entry name" value="ACETATE_KINASE_2"/>
    <property type="match status" value="1"/>
</dbReference>
<evidence type="ECO:0000256" key="5">
    <source>
        <dbReference type="ARBA" id="ARBA00022741"/>
    </source>
</evidence>
<proteinExistence type="inferred from homology"/>
<keyword evidence="6 9" id="KW-0418">Kinase</keyword>
<reference evidence="11 12" key="1">
    <citation type="submission" date="2018-04" db="EMBL/GenBank/DDBJ databases">
        <title>Genomic Encyclopedia of Archaeal and Bacterial Type Strains, Phase II (KMG-II): from individual species to whole genera.</title>
        <authorList>
            <person name="Goeker M."/>
        </authorList>
    </citation>
    <scope>NUCLEOTIDE SEQUENCE [LARGE SCALE GENOMIC DNA]</scope>
    <source>
        <strain evidence="11 12">DSM 18064</strain>
    </source>
</reference>
<dbReference type="InterPro" id="IPR023865">
    <property type="entry name" value="Aliphatic_acid_kinase_CS"/>
</dbReference>
<keyword evidence="4 9" id="KW-0479">Metal-binding</keyword>
<dbReference type="RefSeq" id="WP_107892668.1">
    <property type="nucleotide sequence ID" value="NZ_NHSI01000032.1"/>
</dbReference>